<dbReference type="Gene3D" id="3.30.43.10">
    <property type="entry name" value="Uridine Diphospho-n-acetylenolpyruvylglucosamine Reductase, domain 2"/>
    <property type="match status" value="1"/>
</dbReference>
<dbReference type="InterPro" id="IPR016166">
    <property type="entry name" value="FAD-bd_PCMH"/>
</dbReference>
<dbReference type="PANTHER" id="PTHR42973">
    <property type="entry name" value="BINDING OXIDOREDUCTASE, PUTATIVE (AFU_ORTHOLOGUE AFUA_1G17690)-RELATED"/>
    <property type="match status" value="1"/>
</dbReference>
<dbReference type="InterPro" id="IPR036318">
    <property type="entry name" value="FAD-bd_PCMH-like_sf"/>
</dbReference>
<dbReference type="Pfam" id="PF08031">
    <property type="entry name" value="BBE"/>
    <property type="match status" value="1"/>
</dbReference>
<dbReference type="InterPro" id="IPR050416">
    <property type="entry name" value="FAD-linked_Oxidoreductase"/>
</dbReference>
<keyword evidence="3" id="KW-0285">Flavoprotein</keyword>
<dbReference type="PROSITE" id="PS51387">
    <property type="entry name" value="FAD_PCMH"/>
    <property type="match status" value="1"/>
</dbReference>
<evidence type="ECO:0000256" key="6">
    <source>
        <dbReference type="SAM" id="MobiDB-lite"/>
    </source>
</evidence>
<keyword evidence="5" id="KW-0560">Oxidoreductase</keyword>
<feature type="region of interest" description="Disordered" evidence="6">
    <location>
        <begin position="1"/>
        <end position="58"/>
    </location>
</feature>
<dbReference type="GO" id="GO:0071949">
    <property type="term" value="F:FAD binding"/>
    <property type="evidence" value="ECO:0007669"/>
    <property type="project" value="InterPro"/>
</dbReference>
<name>A0AAV8UXQ5_9RHOD</name>
<dbReference type="InterPro" id="IPR012951">
    <property type="entry name" value="BBE"/>
</dbReference>
<evidence type="ECO:0000256" key="4">
    <source>
        <dbReference type="ARBA" id="ARBA00022827"/>
    </source>
</evidence>
<dbReference type="InterPro" id="IPR016167">
    <property type="entry name" value="FAD-bd_PCMH_sub1"/>
</dbReference>
<gene>
    <name evidence="8" type="ORF">NDN08_007498</name>
</gene>
<dbReference type="GO" id="GO:0016491">
    <property type="term" value="F:oxidoreductase activity"/>
    <property type="evidence" value="ECO:0007669"/>
    <property type="project" value="UniProtKB-KW"/>
</dbReference>
<accession>A0AAV8UXQ5</accession>
<dbReference type="SUPFAM" id="SSF56176">
    <property type="entry name" value="FAD-binding/transporter-associated domain-like"/>
    <property type="match status" value="1"/>
</dbReference>
<feature type="compositionally biased region" description="Acidic residues" evidence="6">
    <location>
        <begin position="40"/>
        <end position="58"/>
    </location>
</feature>
<dbReference type="InterPro" id="IPR016169">
    <property type="entry name" value="FAD-bd_PCMH_sub2"/>
</dbReference>
<dbReference type="Proteomes" id="UP001157974">
    <property type="component" value="Unassembled WGS sequence"/>
</dbReference>
<evidence type="ECO:0000259" key="7">
    <source>
        <dbReference type="PROSITE" id="PS51387"/>
    </source>
</evidence>
<evidence type="ECO:0000313" key="9">
    <source>
        <dbReference type="Proteomes" id="UP001157974"/>
    </source>
</evidence>
<comment type="similarity">
    <text evidence="2">Belongs to the oxygen-dependent FAD-linked oxidoreductase family.</text>
</comment>
<dbReference type="Gene3D" id="3.40.462.20">
    <property type="match status" value="1"/>
</dbReference>
<reference evidence="8 9" key="1">
    <citation type="journal article" date="2023" name="Nat. Commun.">
        <title>Origin of minicircular mitochondrial genomes in red algae.</title>
        <authorList>
            <person name="Lee Y."/>
            <person name="Cho C.H."/>
            <person name="Lee Y.M."/>
            <person name="Park S.I."/>
            <person name="Yang J.H."/>
            <person name="West J.A."/>
            <person name="Bhattacharya D."/>
            <person name="Yoon H.S."/>
        </authorList>
    </citation>
    <scope>NUCLEOTIDE SEQUENCE [LARGE SCALE GENOMIC DNA]</scope>
    <source>
        <strain evidence="8 9">CCMP1338</strain>
        <tissue evidence="8">Whole cell</tissue>
    </source>
</reference>
<keyword evidence="4" id="KW-0274">FAD</keyword>
<evidence type="ECO:0000256" key="3">
    <source>
        <dbReference type="ARBA" id="ARBA00022630"/>
    </source>
</evidence>
<comment type="caution">
    <text evidence="8">The sequence shown here is derived from an EMBL/GenBank/DDBJ whole genome shotgun (WGS) entry which is preliminary data.</text>
</comment>
<dbReference type="PANTHER" id="PTHR42973:SF39">
    <property type="entry name" value="FAD-BINDING PCMH-TYPE DOMAIN-CONTAINING PROTEIN"/>
    <property type="match status" value="1"/>
</dbReference>
<dbReference type="EMBL" id="JAMWBK010000002">
    <property type="protein sequence ID" value="KAJ8907386.1"/>
    <property type="molecule type" value="Genomic_DNA"/>
</dbReference>
<dbReference type="Gene3D" id="3.30.465.10">
    <property type="match status" value="1"/>
</dbReference>
<keyword evidence="9" id="KW-1185">Reference proteome</keyword>
<dbReference type="Pfam" id="PF01565">
    <property type="entry name" value="FAD_binding_4"/>
    <property type="match status" value="1"/>
</dbReference>
<dbReference type="InterPro" id="IPR006094">
    <property type="entry name" value="Oxid_FAD_bind_N"/>
</dbReference>
<evidence type="ECO:0000256" key="5">
    <source>
        <dbReference type="ARBA" id="ARBA00023002"/>
    </source>
</evidence>
<feature type="domain" description="FAD-binding PCMH-type" evidence="7">
    <location>
        <begin position="100"/>
        <end position="271"/>
    </location>
</feature>
<proteinExistence type="inferred from homology"/>
<protein>
    <recommendedName>
        <fullName evidence="7">FAD-binding PCMH-type domain-containing protein</fullName>
    </recommendedName>
</protein>
<organism evidence="8 9">
    <name type="scientific">Rhodosorus marinus</name>
    <dbReference type="NCBI Taxonomy" id="101924"/>
    <lineage>
        <taxon>Eukaryota</taxon>
        <taxon>Rhodophyta</taxon>
        <taxon>Stylonematophyceae</taxon>
        <taxon>Stylonematales</taxon>
        <taxon>Stylonemataceae</taxon>
        <taxon>Rhodosorus</taxon>
    </lineage>
</organism>
<evidence type="ECO:0000256" key="1">
    <source>
        <dbReference type="ARBA" id="ARBA00001974"/>
    </source>
</evidence>
<evidence type="ECO:0000313" key="8">
    <source>
        <dbReference type="EMBL" id="KAJ8907386.1"/>
    </source>
</evidence>
<evidence type="ECO:0000256" key="2">
    <source>
        <dbReference type="ARBA" id="ARBA00005466"/>
    </source>
</evidence>
<comment type="cofactor">
    <cofactor evidence="1">
        <name>FAD</name>
        <dbReference type="ChEBI" id="CHEBI:57692"/>
    </cofactor>
</comment>
<dbReference type="AlphaFoldDB" id="A0AAV8UXQ5"/>
<sequence>MGGATEKTPNKASAVAEPVRAEASEGTEEDPGTKAGTAEEAVEQGEDLQVPQEEEQEVENALGTFDLNDLRESIEGDIITPEDGQAFVDAAVIWNGDWKIRSSPIAIVQVRSTEDVQKSILYAKKNKIGIAFRCGGHSIKGLSTSVGGIVIDLGKNMRKVEVDPEKRLVKFQGGCRIKDIDAEATKYNLCTVLGAVGNAGAGGLVSGGGLGHFTRKEGLSVDNVVSAEIVCARGVLHNVSRESEPDLFWAIRGGQSNFGCIVSFTMRLFDCPKQILAGMILYDMQYAEKVISEYMKFVADPDLPLELTVHMYSVPSPSDGKKYVSLLASYVGPPEEGYHLLHPLIHCAPCVVNQIAPKTYVQHQNSSNEMYSVKGVPTYWKSRNVTMGAKIPPKLVVESIQASSDYSILVLEHYGGKVLKFPSDATAYYHRDSAVIMSFTGYGYHNEKERSELMDWISRSTSMFEPYYNGTSYMNYDCGSAPESFAGNLQRLREIKSIYDPDNIFRCNTNIAPLEDIQYTTRCGGDEAEKVIQNEAN</sequence>